<organism evidence="1 2">
    <name type="scientific">Undibacterium terreum</name>
    <dbReference type="NCBI Taxonomy" id="1224302"/>
    <lineage>
        <taxon>Bacteria</taxon>
        <taxon>Pseudomonadati</taxon>
        <taxon>Pseudomonadota</taxon>
        <taxon>Betaproteobacteria</taxon>
        <taxon>Burkholderiales</taxon>
        <taxon>Oxalobacteraceae</taxon>
        <taxon>Undibacterium</taxon>
    </lineage>
</organism>
<evidence type="ECO:0000313" key="1">
    <source>
        <dbReference type="EMBL" id="GGC85593.1"/>
    </source>
</evidence>
<gene>
    <name evidence="1" type="ORF">GCM10011396_36150</name>
</gene>
<dbReference type="EMBL" id="BMED01000003">
    <property type="protein sequence ID" value="GGC85593.1"/>
    <property type="molecule type" value="Genomic_DNA"/>
</dbReference>
<dbReference type="AlphaFoldDB" id="A0A916USH9"/>
<sequence length="90" mass="10082">MTLADDLLDKQGHVLLPAGVTLTAGMLKSLAQHSVQQLSIAQEGMSEQEQTVDYQKKLDRLAILFRQGPYEGPTGTLQEYIYNYRRAEAE</sequence>
<protein>
    <submittedName>
        <fullName evidence="1">Uncharacterized protein</fullName>
    </submittedName>
</protein>
<name>A0A916USH9_9BURK</name>
<dbReference type="Proteomes" id="UP000637423">
    <property type="component" value="Unassembled WGS sequence"/>
</dbReference>
<comment type="caution">
    <text evidence="1">The sequence shown here is derived from an EMBL/GenBank/DDBJ whole genome shotgun (WGS) entry which is preliminary data.</text>
</comment>
<proteinExistence type="predicted"/>
<accession>A0A916USH9</accession>
<keyword evidence="2" id="KW-1185">Reference proteome</keyword>
<evidence type="ECO:0000313" key="2">
    <source>
        <dbReference type="Proteomes" id="UP000637423"/>
    </source>
</evidence>
<reference evidence="1" key="1">
    <citation type="journal article" date="2014" name="Int. J. Syst. Evol. Microbiol.">
        <title>Complete genome sequence of Corynebacterium casei LMG S-19264T (=DSM 44701T), isolated from a smear-ripened cheese.</title>
        <authorList>
            <consortium name="US DOE Joint Genome Institute (JGI-PGF)"/>
            <person name="Walter F."/>
            <person name="Albersmeier A."/>
            <person name="Kalinowski J."/>
            <person name="Ruckert C."/>
        </authorList>
    </citation>
    <scope>NUCLEOTIDE SEQUENCE</scope>
    <source>
        <strain evidence="1">CGMCC 1.10998</strain>
    </source>
</reference>
<reference evidence="1" key="2">
    <citation type="submission" date="2020-09" db="EMBL/GenBank/DDBJ databases">
        <authorList>
            <person name="Sun Q."/>
            <person name="Zhou Y."/>
        </authorList>
    </citation>
    <scope>NUCLEOTIDE SEQUENCE</scope>
    <source>
        <strain evidence="1">CGMCC 1.10998</strain>
    </source>
</reference>